<keyword evidence="5" id="KW-1185">Reference proteome</keyword>
<gene>
    <name evidence="4" type="ORF">BDV29DRAFT_159645</name>
</gene>
<feature type="compositionally biased region" description="Polar residues" evidence="2">
    <location>
        <begin position="1"/>
        <end position="10"/>
    </location>
</feature>
<dbReference type="OrthoDB" id="2546325at2759"/>
<dbReference type="EMBL" id="ML732277">
    <property type="protein sequence ID" value="KAB8071289.1"/>
    <property type="molecule type" value="Genomic_DNA"/>
</dbReference>
<evidence type="ECO:0000313" key="4">
    <source>
        <dbReference type="EMBL" id="KAB8071289.1"/>
    </source>
</evidence>
<dbReference type="InterPro" id="IPR056884">
    <property type="entry name" value="NPHP3-like_N"/>
</dbReference>
<dbReference type="Proteomes" id="UP000326565">
    <property type="component" value="Unassembled WGS sequence"/>
</dbReference>
<dbReference type="PANTHER" id="PTHR10039">
    <property type="entry name" value="AMELOGENIN"/>
    <property type="match status" value="1"/>
</dbReference>
<dbReference type="PANTHER" id="PTHR10039:SF9">
    <property type="entry name" value="NACHT DOMAIN PROTEIN (AFU_ORTHOLOGUE AFUA_2G01760)"/>
    <property type="match status" value="1"/>
</dbReference>
<feature type="domain" description="Nephrocystin 3-like N-terminal" evidence="3">
    <location>
        <begin position="318"/>
        <end position="473"/>
    </location>
</feature>
<keyword evidence="1" id="KW-0677">Repeat</keyword>
<dbReference type="InterPro" id="IPR027417">
    <property type="entry name" value="P-loop_NTPase"/>
</dbReference>
<protein>
    <submittedName>
        <fullName evidence="4">NACHT domain protein</fullName>
    </submittedName>
</protein>
<proteinExistence type="predicted"/>
<name>A0A5N5WSI5_9EURO</name>
<evidence type="ECO:0000256" key="2">
    <source>
        <dbReference type="SAM" id="MobiDB-lite"/>
    </source>
</evidence>
<sequence length="2067" mass="233399">MAPSIMTNAAPSIASPLSPRPKTNFRRISGASGYMDADGISNTGMSHYLNSRRTSSRKFQTVEATRISSVVSSLKRRHADELGTSTSSGLLNTTHETLLDWIRTQRMNLLPPEGSDYDKVLAWAQLFINRLHSFDVGIEEFAGDSYLAAQLAYGYCFMLLQLGRENASALMTTFGFFQGTSIVLANLLERTELFSVTHEVREQLVAALADLVTLIASVSTHFHNALRGLTTASVSIDIHRTFPGQIESFRQRCENITESMWRHQLLRENLDEDRVSEVKSIRSWLAPSDPVLRNVAETTSHLAHDRAELTCLWLGPSLARFLKGSAKSLCITGKPGSGKTVLASVINDQLQQSIGGVSYTTLFIPINGHAPAESTPRAIVKAILRQLFEKRIGNVELFQILSDAYERSRMVTSDNDYDNILWNALQRALNAHLPHANELVIVVDGVDEASCGETLLLQKLNAVTAKSSNVKLITLAAENPPQSASQIHVRITEDLIFDDITTVVRGVFQPSSVFQTLSEMEQETLVNRITEASRGSFLWAKLATKRVRHEQNVDALHKAVEALTKANSSITDLTLHSLQQPDVTSEAKLMLLWLATADRPLQLKELATLVSINVDKQKVTDEHVDPLHKLKPLQTLVFLQDGCMYLRHGLIRAAVLETITKGKLLPNITDSHADLVTRLLVYLKAVVTEQRELTLTPLDQHDATLLLNKYTLIDFAVRYWVPHLKRTSTFAKQGENPVAKDIAKFFPESTTVAQLESTIWGAIPTPELLGNYTISTNVRRQILTVNNVVTLQSTIFLAQLYRRLNFIPEAIPLFHQVATIGRQLITTRLITIQMATIFLDLTVAQVTSSKTDIMAKREEILVMLVDCYKVQYGNSSEKVITVMKQLAEHYQLIKEERKVQEIRATIQSLTSTKHEVSHSTSGKLHVHLRGNDEDGLTETGKTLGLDVEEHDSAIDTSFDVDGQLQLAAKYSTNGRLELAERIYVEIWQRVAHELRSHHSAVWEERKSKAILSYSKFLQSQKREYEASSLLSSFWQETERSSVTESSVSYYQEIAKVMKAVGLSTMALATFKQCSEYYQSISRTETSIYKEIQESIQVTSNEVMQSMTTSTSMASETTLEEIIFEASSSITTFSQASFTTTEKLVSLYITQHRWKDAIQVIKRVLHGVWPSLFASSLQDVTLPEKSVESCVELAERLSQCYYSRRRLAKGQDTQLRIYRAIRSGRNVEDKLRQRIINSLLRSLERNSETDLVIDIHQELLKDYTNHYGSDNEIVLKTLWTLARLTRPRPIFIDYYEQIIQTLNKGAPTCHPDAFEPVVIVATEFWSQGRYPDAILHYQTVFTTFLQQPKLNPQLQDQAFVRELFTRYTHCLRTVRTEYTVLRKITVDYQSKCKATFGATASITIQATLALAKLSQESKQYEIEALALYEELLNTKSDELDLEEISSTLDSIYEEQAAVVSSSTTHETISSSQVERAVKVLRKRITSVRETYGWAHEESLSKMKEMINFHAKRKETEIITQELKEATKHILSSETSSTRLSAAAATIASSYIAAGQTQKATALREEVYRQVMLREATNMKEVQFDLTTKARQSLVFLAQLEYTLDHHSSSITDILASLTTEYVYFEEFRHELKSKTSTVLSVTVSAARLYRFLITSNRQAAASRVFHDFMRYFASTEGKRTKVTESSQIEIFVRILLDHFSTHESRSLVRSVGIMSNSHVPGLLKAGEYHLASDLALASFRYISVHDEYRTPGILKLVLTLGMTISGRDLPGIDEVTRKKLVGISSAILTDAFHVIKDLKIDMTQVDLANLNTLIGLLGEQQNYKALAWLLAVLWNSRQAQHTWQPYITFALGRRIILARFLVGEYMAALRLAEDIVYNYRQVYGARHSNTLEMSALLSQLYTSIAQHYQSNKNGHELAQRYYKKSAALHENILRAFTESAVGHLEGSSLGSSVNGSVNGDSSMFDLQYSETSESKAEHIRTHFKLLKLAVERLGGWPKDYTEYERLNADLFREFQEELKSVEGVEKWNLKAFGSGKAESREDELDLEIKNWQLFEEPPRGEMLVEEEL</sequence>
<dbReference type="SUPFAM" id="SSF52540">
    <property type="entry name" value="P-loop containing nucleoside triphosphate hydrolases"/>
    <property type="match status" value="1"/>
</dbReference>
<reference evidence="4 5" key="1">
    <citation type="submission" date="2019-04" db="EMBL/GenBank/DDBJ databases">
        <title>Friends and foes A comparative genomics study of 23 Aspergillus species from section Flavi.</title>
        <authorList>
            <consortium name="DOE Joint Genome Institute"/>
            <person name="Kjaerbolling I."/>
            <person name="Vesth T."/>
            <person name="Frisvad J.C."/>
            <person name="Nybo J.L."/>
            <person name="Theobald S."/>
            <person name="Kildgaard S."/>
            <person name="Isbrandt T."/>
            <person name="Kuo A."/>
            <person name="Sato A."/>
            <person name="Lyhne E.K."/>
            <person name="Kogle M.E."/>
            <person name="Wiebenga A."/>
            <person name="Kun R.S."/>
            <person name="Lubbers R.J."/>
            <person name="Makela M.R."/>
            <person name="Barry K."/>
            <person name="Chovatia M."/>
            <person name="Clum A."/>
            <person name="Daum C."/>
            <person name="Haridas S."/>
            <person name="He G."/>
            <person name="LaButti K."/>
            <person name="Lipzen A."/>
            <person name="Mondo S."/>
            <person name="Riley R."/>
            <person name="Salamov A."/>
            <person name="Simmons B.A."/>
            <person name="Magnuson J.K."/>
            <person name="Henrissat B."/>
            <person name="Mortensen U.H."/>
            <person name="Larsen T.O."/>
            <person name="Devries R.P."/>
            <person name="Grigoriev I.V."/>
            <person name="Machida M."/>
            <person name="Baker S.E."/>
            <person name="Andersen M.R."/>
        </authorList>
    </citation>
    <scope>NUCLEOTIDE SEQUENCE [LARGE SCALE GENOMIC DNA]</scope>
    <source>
        <strain evidence="4 5">CBS 151.66</strain>
    </source>
</reference>
<evidence type="ECO:0000259" key="3">
    <source>
        <dbReference type="Pfam" id="PF24883"/>
    </source>
</evidence>
<organism evidence="4 5">
    <name type="scientific">Aspergillus leporis</name>
    <dbReference type="NCBI Taxonomy" id="41062"/>
    <lineage>
        <taxon>Eukaryota</taxon>
        <taxon>Fungi</taxon>
        <taxon>Dikarya</taxon>
        <taxon>Ascomycota</taxon>
        <taxon>Pezizomycotina</taxon>
        <taxon>Eurotiomycetes</taxon>
        <taxon>Eurotiomycetidae</taxon>
        <taxon>Eurotiales</taxon>
        <taxon>Aspergillaceae</taxon>
        <taxon>Aspergillus</taxon>
        <taxon>Aspergillus subgen. Circumdati</taxon>
    </lineage>
</organism>
<evidence type="ECO:0000313" key="5">
    <source>
        <dbReference type="Proteomes" id="UP000326565"/>
    </source>
</evidence>
<evidence type="ECO:0000256" key="1">
    <source>
        <dbReference type="ARBA" id="ARBA00022737"/>
    </source>
</evidence>
<dbReference type="Gene3D" id="3.40.50.300">
    <property type="entry name" value="P-loop containing nucleotide triphosphate hydrolases"/>
    <property type="match status" value="1"/>
</dbReference>
<dbReference type="Pfam" id="PF24883">
    <property type="entry name" value="NPHP3_N"/>
    <property type="match status" value="1"/>
</dbReference>
<feature type="region of interest" description="Disordered" evidence="2">
    <location>
        <begin position="1"/>
        <end position="24"/>
    </location>
</feature>
<accession>A0A5N5WSI5</accession>